<dbReference type="SUPFAM" id="SSF54236">
    <property type="entry name" value="Ubiquitin-like"/>
    <property type="match status" value="1"/>
</dbReference>
<accession>A0AAD4TEY6</accession>
<organism evidence="2 3">
    <name type="scientific">Papaver atlanticum</name>
    <dbReference type="NCBI Taxonomy" id="357466"/>
    <lineage>
        <taxon>Eukaryota</taxon>
        <taxon>Viridiplantae</taxon>
        <taxon>Streptophyta</taxon>
        <taxon>Embryophyta</taxon>
        <taxon>Tracheophyta</taxon>
        <taxon>Spermatophyta</taxon>
        <taxon>Magnoliopsida</taxon>
        <taxon>Ranunculales</taxon>
        <taxon>Papaveraceae</taxon>
        <taxon>Papaveroideae</taxon>
        <taxon>Papaver</taxon>
    </lineage>
</organism>
<evidence type="ECO:0000259" key="1">
    <source>
        <dbReference type="PROSITE" id="PS50053"/>
    </source>
</evidence>
<dbReference type="Gene3D" id="3.10.20.90">
    <property type="entry name" value="Phosphatidylinositol 3-kinase Catalytic Subunit, Chain A, domain 1"/>
    <property type="match status" value="1"/>
</dbReference>
<reference evidence="2" key="1">
    <citation type="submission" date="2022-04" db="EMBL/GenBank/DDBJ databases">
        <title>A functionally conserved STORR gene fusion in Papaver species that diverged 16.8 million years ago.</title>
        <authorList>
            <person name="Catania T."/>
        </authorList>
    </citation>
    <scope>NUCLEOTIDE SEQUENCE</scope>
    <source>
        <strain evidence="2">S-188037</strain>
    </source>
</reference>
<dbReference type="InterPro" id="IPR029071">
    <property type="entry name" value="Ubiquitin-like_domsf"/>
</dbReference>
<dbReference type="EMBL" id="JAJJMB010002020">
    <property type="protein sequence ID" value="KAI3954063.1"/>
    <property type="molecule type" value="Genomic_DNA"/>
</dbReference>
<dbReference type="Pfam" id="PF11976">
    <property type="entry name" value="Rad60-SLD"/>
    <property type="match status" value="1"/>
</dbReference>
<dbReference type="InterPro" id="IPR000626">
    <property type="entry name" value="Ubiquitin-like_dom"/>
</dbReference>
<dbReference type="PANTHER" id="PTHR10562">
    <property type="entry name" value="SMALL UBIQUITIN-RELATED MODIFIER"/>
    <property type="match status" value="1"/>
</dbReference>
<gene>
    <name evidence="2" type="ORF">MKW98_017887</name>
</gene>
<evidence type="ECO:0000313" key="3">
    <source>
        <dbReference type="Proteomes" id="UP001202328"/>
    </source>
</evidence>
<sequence>MSGVENVVLEDDKKPVADKTNTIYIMVKSNVDQTEVWFRIRGDAQMSKLMNAYGEAKQLDMQTIRFLYDSTRIIPEHTPDELGIEDGAEIDAFLYQFGAGYGRNHQM</sequence>
<name>A0AAD4TEY6_9MAGN</name>
<dbReference type="InterPro" id="IPR022617">
    <property type="entry name" value="Rad60/SUMO-like_dom"/>
</dbReference>
<protein>
    <recommendedName>
        <fullName evidence="1">Ubiquitin-like domain-containing protein</fullName>
    </recommendedName>
</protein>
<feature type="domain" description="Ubiquitin-like" evidence="1">
    <location>
        <begin position="23"/>
        <end position="99"/>
    </location>
</feature>
<keyword evidence="3" id="KW-1185">Reference proteome</keyword>
<dbReference type="AlphaFoldDB" id="A0AAD4TEY6"/>
<dbReference type="PROSITE" id="PS50053">
    <property type="entry name" value="UBIQUITIN_2"/>
    <property type="match status" value="1"/>
</dbReference>
<proteinExistence type="predicted"/>
<evidence type="ECO:0000313" key="2">
    <source>
        <dbReference type="EMBL" id="KAI3954063.1"/>
    </source>
</evidence>
<dbReference type="Proteomes" id="UP001202328">
    <property type="component" value="Unassembled WGS sequence"/>
</dbReference>
<comment type="caution">
    <text evidence="2">The sequence shown here is derived from an EMBL/GenBank/DDBJ whole genome shotgun (WGS) entry which is preliminary data.</text>
</comment>